<sequence>ARKEGRSRCSRPEEGKSCSLARRKEEGRRTHWREEGAVLERKEGVARCFREGKGGAVPAGKRKKDWRLAGEEGSGAVLRKEGGERAREKEGSRINVAFDNDARTLRCFLLAAECDSPHGLHAEAGFKVAAFRRGIQQVKHFLSAEDAESRYLRAYADSVCDPGEPRAMLLLHLGENCPECVAVQVKEQPSNESDWSSGSVGRRTMDDESCVIPFPVRSHVFPDCEWRADDNATFHDTVRNQSRWTCPVTTSYDADAIEIGASVPQLAR</sequence>
<feature type="non-terminal residue" evidence="2">
    <location>
        <position position="1"/>
    </location>
</feature>
<evidence type="ECO:0000313" key="3">
    <source>
        <dbReference type="Proteomes" id="UP001190700"/>
    </source>
</evidence>
<evidence type="ECO:0000256" key="1">
    <source>
        <dbReference type="SAM" id="MobiDB-lite"/>
    </source>
</evidence>
<dbReference type="EMBL" id="LGRX02020611">
    <property type="protein sequence ID" value="KAK3257354.1"/>
    <property type="molecule type" value="Genomic_DNA"/>
</dbReference>
<reference evidence="2 3" key="1">
    <citation type="journal article" date="2015" name="Genome Biol. Evol.">
        <title>Comparative Genomics of a Bacterivorous Green Alga Reveals Evolutionary Causalities and Consequences of Phago-Mixotrophic Mode of Nutrition.</title>
        <authorList>
            <person name="Burns J.A."/>
            <person name="Paasch A."/>
            <person name="Narechania A."/>
            <person name="Kim E."/>
        </authorList>
    </citation>
    <scope>NUCLEOTIDE SEQUENCE [LARGE SCALE GENOMIC DNA]</scope>
    <source>
        <strain evidence="2 3">PLY_AMNH</strain>
    </source>
</reference>
<dbReference type="AlphaFoldDB" id="A0AAE0FD16"/>
<accession>A0AAE0FD16</accession>
<feature type="region of interest" description="Disordered" evidence="1">
    <location>
        <begin position="1"/>
        <end position="31"/>
    </location>
</feature>
<protein>
    <submittedName>
        <fullName evidence="2">Uncharacterized protein</fullName>
    </submittedName>
</protein>
<evidence type="ECO:0000313" key="2">
    <source>
        <dbReference type="EMBL" id="KAK3257354.1"/>
    </source>
</evidence>
<comment type="caution">
    <text evidence="2">The sequence shown here is derived from an EMBL/GenBank/DDBJ whole genome shotgun (WGS) entry which is preliminary data.</text>
</comment>
<keyword evidence="3" id="KW-1185">Reference proteome</keyword>
<organism evidence="2 3">
    <name type="scientific">Cymbomonas tetramitiformis</name>
    <dbReference type="NCBI Taxonomy" id="36881"/>
    <lineage>
        <taxon>Eukaryota</taxon>
        <taxon>Viridiplantae</taxon>
        <taxon>Chlorophyta</taxon>
        <taxon>Pyramimonadophyceae</taxon>
        <taxon>Pyramimonadales</taxon>
        <taxon>Pyramimonadaceae</taxon>
        <taxon>Cymbomonas</taxon>
    </lineage>
</organism>
<proteinExistence type="predicted"/>
<name>A0AAE0FD16_9CHLO</name>
<gene>
    <name evidence="2" type="ORF">CYMTET_33556</name>
</gene>
<dbReference type="Proteomes" id="UP001190700">
    <property type="component" value="Unassembled WGS sequence"/>
</dbReference>